<feature type="compositionally biased region" description="Basic and acidic residues" evidence="1">
    <location>
        <begin position="13"/>
        <end position="25"/>
    </location>
</feature>
<feature type="compositionally biased region" description="Polar residues" evidence="1">
    <location>
        <begin position="1"/>
        <end position="10"/>
    </location>
</feature>
<evidence type="ECO:0000313" key="2">
    <source>
        <dbReference type="EMBL" id="EOB12810.1"/>
    </source>
</evidence>
<name>R0MF97_NOSB1</name>
<evidence type="ECO:0000313" key="3">
    <source>
        <dbReference type="Proteomes" id="UP000016927"/>
    </source>
</evidence>
<feature type="region of interest" description="Disordered" evidence="1">
    <location>
        <begin position="1"/>
        <end position="25"/>
    </location>
</feature>
<sequence>MKNNYNSLNGVGNKEDEGYKKRNNVRDGNLKENGCLRDGYLKDNYVRDNGYVRDSHFIKDNNYINNHYVNNNNVNNNYINNFYIKGFHYLQQDKKSNLKKYKYLNSVDEMQSAYLCALELTFKFLGVLSKSDQPTTFSKIIVSKGYYHMLRTAFDSIYQKRRRSLFFVGNEIGRRKSLNLDFTKREQIGYEYESSKVMSNDRGVLSNRVLSKDTLKEPYINNQSHHVNKKFKSNFDIISFIINFSSFKNSELPLSREGILGGLREKFGDIPRKLDDDQIELILFGGAHTFVNYKDSPLRDLLQLTYASLRGLTKEFLKLKLLKTPERIEEINLKIKENQKGDSEYNLLFYVNRYKESVFDLYYFLNNLI</sequence>
<gene>
    <name evidence="2" type="ORF">NBO_364g0016</name>
</gene>
<organism evidence="2 3">
    <name type="scientific">Nosema bombycis (strain CQ1 / CVCC 102059)</name>
    <name type="common">Microsporidian parasite</name>
    <name type="synonym">Pebrine of silkworm</name>
    <dbReference type="NCBI Taxonomy" id="578461"/>
    <lineage>
        <taxon>Eukaryota</taxon>
        <taxon>Fungi</taxon>
        <taxon>Fungi incertae sedis</taxon>
        <taxon>Microsporidia</taxon>
        <taxon>Nosematidae</taxon>
        <taxon>Nosema</taxon>
    </lineage>
</organism>
<dbReference type="HOGENOM" id="CLU_750273_0_0_1"/>
<protein>
    <submittedName>
        <fullName evidence="2">Uncharacterized protein</fullName>
    </submittedName>
</protein>
<dbReference type="AlphaFoldDB" id="R0MF97"/>
<reference evidence="2 3" key="1">
    <citation type="journal article" date="2013" name="BMC Genomics">
        <title>Comparative genomics of parasitic silkworm microsporidia reveal an association between genome expansion and host adaptation.</title>
        <authorList>
            <person name="Pan G."/>
            <person name="Xu J."/>
            <person name="Li T."/>
            <person name="Xia Q."/>
            <person name="Liu S.L."/>
            <person name="Zhang G."/>
            <person name="Li S."/>
            <person name="Li C."/>
            <person name="Liu H."/>
            <person name="Yang L."/>
            <person name="Liu T."/>
            <person name="Zhang X."/>
            <person name="Wu Z."/>
            <person name="Fan W."/>
            <person name="Dang X."/>
            <person name="Xiang H."/>
            <person name="Tao M."/>
            <person name="Li Y."/>
            <person name="Hu J."/>
            <person name="Li Z."/>
            <person name="Lin L."/>
            <person name="Luo J."/>
            <person name="Geng L."/>
            <person name="Wang L."/>
            <person name="Long M."/>
            <person name="Wan Y."/>
            <person name="He N."/>
            <person name="Zhang Z."/>
            <person name="Lu C."/>
            <person name="Keeling P.J."/>
            <person name="Wang J."/>
            <person name="Xiang Z."/>
            <person name="Zhou Z."/>
        </authorList>
    </citation>
    <scope>NUCLEOTIDE SEQUENCE [LARGE SCALE GENOMIC DNA]</scope>
    <source>
        <strain evidence="3">CQ1 / CVCC 102059</strain>
    </source>
</reference>
<dbReference type="EMBL" id="KB909272">
    <property type="protein sequence ID" value="EOB12810.1"/>
    <property type="molecule type" value="Genomic_DNA"/>
</dbReference>
<dbReference type="VEuPathDB" id="MicrosporidiaDB:NBO_364g0016"/>
<dbReference type="Proteomes" id="UP000016927">
    <property type="component" value="Unassembled WGS sequence"/>
</dbReference>
<proteinExistence type="predicted"/>
<evidence type="ECO:0000256" key="1">
    <source>
        <dbReference type="SAM" id="MobiDB-lite"/>
    </source>
</evidence>
<keyword evidence="3" id="KW-1185">Reference proteome</keyword>
<accession>R0MF97</accession>